<dbReference type="RefSeq" id="WP_034774722.1">
    <property type="nucleotide sequence ID" value="NZ_JPER01000001.1"/>
</dbReference>
<keyword evidence="1" id="KW-0472">Membrane</keyword>
<dbReference type="EMBL" id="JPER01000001">
    <property type="protein sequence ID" value="KFZ32049.1"/>
    <property type="molecule type" value="Genomic_DNA"/>
</dbReference>
<protein>
    <submittedName>
        <fullName evidence="2">Uncharacterized protein</fullName>
    </submittedName>
</protein>
<evidence type="ECO:0000313" key="2">
    <source>
        <dbReference type="EMBL" id="KFZ32049.1"/>
    </source>
</evidence>
<dbReference type="OrthoDB" id="6240539at2"/>
<proteinExistence type="predicted"/>
<dbReference type="STRING" id="435908.IDSA_05090"/>
<accession>A0A094J1W1</accession>
<keyword evidence="3" id="KW-1185">Reference proteome</keyword>
<keyword evidence="1" id="KW-0812">Transmembrane</keyword>
<evidence type="ECO:0000256" key="1">
    <source>
        <dbReference type="SAM" id="Phobius"/>
    </source>
</evidence>
<dbReference type="AlphaFoldDB" id="A0A094J1W1"/>
<comment type="caution">
    <text evidence="2">The sequence shown here is derived from an EMBL/GenBank/DDBJ whole genome shotgun (WGS) entry which is preliminary data.</text>
</comment>
<sequence>MLIASLVIIIGFVAILSGAWEQNMVTIFIGVLLMIAGWVSFYLSWRKASKEGRINKNEQ</sequence>
<evidence type="ECO:0000313" key="3">
    <source>
        <dbReference type="Proteomes" id="UP000054363"/>
    </source>
</evidence>
<reference evidence="2 3" key="1">
    <citation type="submission" date="2014-06" db="EMBL/GenBank/DDBJ databases">
        <title>The draft genome sequence of Idiomarina salinarum ISL-52.</title>
        <authorList>
            <person name="Du J."/>
            <person name="Shao Z."/>
        </authorList>
    </citation>
    <scope>NUCLEOTIDE SEQUENCE [LARGE SCALE GENOMIC DNA]</scope>
    <source>
        <strain evidence="2 3">ISL-52</strain>
    </source>
</reference>
<name>A0A094J1W1_9GAMM</name>
<dbReference type="Proteomes" id="UP000054363">
    <property type="component" value="Unassembled WGS sequence"/>
</dbReference>
<organism evidence="2 3">
    <name type="scientific">Pseudidiomarina salinarum</name>
    <dbReference type="NCBI Taxonomy" id="435908"/>
    <lineage>
        <taxon>Bacteria</taxon>
        <taxon>Pseudomonadati</taxon>
        <taxon>Pseudomonadota</taxon>
        <taxon>Gammaproteobacteria</taxon>
        <taxon>Alteromonadales</taxon>
        <taxon>Idiomarinaceae</taxon>
        <taxon>Pseudidiomarina</taxon>
    </lineage>
</organism>
<keyword evidence="1" id="KW-1133">Transmembrane helix</keyword>
<gene>
    <name evidence="2" type="ORF">IDSA_05090</name>
</gene>
<feature type="transmembrane region" description="Helical" evidence="1">
    <location>
        <begin position="28"/>
        <end position="45"/>
    </location>
</feature>